<sequence>MPDSSQPSTGNNGPTPKAGTKRPRDKTSPSSAPPPSTKRRRTRGTMPPSETKARRDQHHLKLADVKPEDEKLKLAFYTHLRMMWGSFHGDVVPELPALDAISAFEKSRYVSPDDLDVFTASLDAAYSNIIGGAISAVDSMRQAAYHSRARSQIAANIYEMDEHFLRVTYSAILSFGLQKWRPDVLGNFGSAYNQVHELIAIKTFQTIAISHAYSRLSPNLVNFTNHKLLSRFYRNYVYSYIYKLAKKEMKAVGSVKKGIRDPNTYKRRKETAEERTEFLRSEGYRSRVIALSEEVECHSDDEPSFNANGNPILDAAGNPVYSIYAKSARNPHITEFFRAVDVARAQVKAATKKRRHIAPPRTRVPSNLESDISQRFPVGVPLDWFEPNYFNAPPAALRANYTDAGIALPLAEDISLDNNDYKTLKKTPFMKKYGNKVKERYHLPSEEELAQMDKSGDGTSSDEDDMDV</sequence>
<proteinExistence type="predicted"/>
<organism evidence="2 3">
    <name type="scientific">Mycena maculata</name>
    <dbReference type="NCBI Taxonomy" id="230809"/>
    <lineage>
        <taxon>Eukaryota</taxon>
        <taxon>Fungi</taxon>
        <taxon>Dikarya</taxon>
        <taxon>Basidiomycota</taxon>
        <taxon>Agaricomycotina</taxon>
        <taxon>Agaricomycetes</taxon>
        <taxon>Agaricomycetidae</taxon>
        <taxon>Agaricales</taxon>
        <taxon>Marasmiineae</taxon>
        <taxon>Mycenaceae</taxon>
        <taxon>Mycena</taxon>
    </lineage>
</organism>
<dbReference type="AlphaFoldDB" id="A0AAD7N910"/>
<dbReference type="EMBL" id="JARJLG010000076">
    <property type="protein sequence ID" value="KAJ7751930.1"/>
    <property type="molecule type" value="Genomic_DNA"/>
</dbReference>
<reference evidence="2" key="1">
    <citation type="submission" date="2023-03" db="EMBL/GenBank/DDBJ databases">
        <title>Massive genome expansion in bonnet fungi (Mycena s.s.) driven by repeated elements and novel gene families across ecological guilds.</title>
        <authorList>
            <consortium name="Lawrence Berkeley National Laboratory"/>
            <person name="Harder C.B."/>
            <person name="Miyauchi S."/>
            <person name="Viragh M."/>
            <person name="Kuo A."/>
            <person name="Thoen E."/>
            <person name="Andreopoulos B."/>
            <person name="Lu D."/>
            <person name="Skrede I."/>
            <person name="Drula E."/>
            <person name="Henrissat B."/>
            <person name="Morin E."/>
            <person name="Kohler A."/>
            <person name="Barry K."/>
            <person name="LaButti K."/>
            <person name="Morin E."/>
            <person name="Salamov A."/>
            <person name="Lipzen A."/>
            <person name="Mereny Z."/>
            <person name="Hegedus B."/>
            <person name="Baldrian P."/>
            <person name="Stursova M."/>
            <person name="Weitz H."/>
            <person name="Taylor A."/>
            <person name="Grigoriev I.V."/>
            <person name="Nagy L.G."/>
            <person name="Martin F."/>
            <person name="Kauserud H."/>
        </authorList>
    </citation>
    <scope>NUCLEOTIDE SEQUENCE</scope>
    <source>
        <strain evidence="2">CBHHK188m</strain>
    </source>
</reference>
<feature type="compositionally biased region" description="Basic and acidic residues" evidence="1">
    <location>
        <begin position="51"/>
        <end position="64"/>
    </location>
</feature>
<gene>
    <name evidence="2" type="ORF">DFH07DRAFT_960762</name>
</gene>
<dbReference type="Proteomes" id="UP001215280">
    <property type="component" value="Unassembled WGS sequence"/>
</dbReference>
<evidence type="ECO:0000313" key="2">
    <source>
        <dbReference type="EMBL" id="KAJ7751930.1"/>
    </source>
</evidence>
<evidence type="ECO:0000313" key="3">
    <source>
        <dbReference type="Proteomes" id="UP001215280"/>
    </source>
</evidence>
<evidence type="ECO:0000256" key="1">
    <source>
        <dbReference type="SAM" id="MobiDB-lite"/>
    </source>
</evidence>
<feature type="compositionally biased region" description="Polar residues" evidence="1">
    <location>
        <begin position="1"/>
        <end position="14"/>
    </location>
</feature>
<keyword evidence="3" id="KW-1185">Reference proteome</keyword>
<feature type="region of interest" description="Disordered" evidence="1">
    <location>
        <begin position="440"/>
        <end position="468"/>
    </location>
</feature>
<accession>A0AAD7N910</accession>
<protein>
    <submittedName>
        <fullName evidence="2">Uncharacterized protein</fullName>
    </submittedName>
</protein>
<name>A0AAD7N910_9AGAR</name>
<feature type="region of interest" description="Disordered" evidence="1">
    <location>
        <begin position="1"/>
        <end position="64"/>
    </location>
</feature>
<comment type="caution">
    <text evidence="2">The sequence shown here is derived from an EMBL/GenBank/DDBJ whole genome shotgun (WGS) entry which is preliminary data.</text>
</comment>